<evidence type="ECO:0000313" key="2">
    <source>
        <dbReference type="Proteomes" id="UP000253940"/>
    </source>
</evidence>
<protein>
    <submittedName>
        <fullName evidence="1">Uncharacterized protein</fullName>
    </submittedName>
</protein>
<evidence type="ECO:0000313" key="1">
    <source>
        <dbReference type="EMBL" id="AXI03461.1"/>
    </source>
</evidence>
<gene>
    <name evidence="1" type="ORF">HYN46_11790</name>
</gene>
<keyword evidence="2" id="KW-1185">Reference proteome</keyword>
<dbReference type="EMBL" id="CP031222">
    <property type="protein sequence ID" value="AXI03461.1"/>
    <property type="molecule type" value="Genomic_DNA"/>
</dbReference>
<sequence>MKFISLRVKTALLVHGYTEDHKEITEIVNDESFVEKLIAVDRIQSVTEKYLLVSSSHGRIMYWEYEGSLASVTERLNRAGLVIQ</sequence>
<dbReference type="AlphaFoldDB" id="A0A345P852"/>
<reference evidence="1 2" key="1">
    <citation type="submission" date="2018-07" db="EMBL/GenBank/DDBJ databases">
        <title>Genome sequencing of Moraxellaceae gen. HYN0046.</title>
        <authorList>
            <person name="Kim M."/>
            <person name="Yi H."/>
        </authorList>
    </citation>
    <scope>NUCLEOTIDE SEQUENCE [LARGE SCALE GENOMIC DNA]</scope>
    <source>
        <strain evidence="1 2">HYN0046</strain>
    </source>
</reference>
<dbReference type="KEGG" id="mbah:HYN46_11790"/>
<dbReference type="OrthoDB" id="1202469at2"/>
<organism evidence="1 2">
    <name type="scientific">Aquirhabdus parva</name>
    <dbReference type="NCBI Taxonomy" id="2283318"/>
    <lineage>
        <taxon>Bacteria</taxon>
        <taxon>Pseudomonadati</taxon>
        <taxon>Pseudomonadota</taxon>
        <taxon>Gammaproteobacteria</taxon>
        <taxon>Moraxellales</taxon>
        <taxon>Moraxellaceae</taxon>
        <taxon>Aquirhabdus</taxon>
    </lineage>
</organism>
<dbReference type="RefSeq" id="WP_114899569.1">
    <property type="nucleotide sequence ID" value="NZ_CP031222.1"/>
</dbReference>
<proteinExistence type="predicted"/>
<dbReference type="Proteomes" id="UP000253940">
    <property type="component" value="Chromosome"/>
</dbReference>
<accession>A0A345P852</accession>
<name>A0A345P852_9GAMM</name>